<feature type="transmembrane region" description="Helical" evidence="1">
    <location>
        <begin position="112"/>
        <end position="138"/>
    </location>
</feature>
<gene>
    <name evidence="2" type="ORF">B0T46_02100</name>
</gene>
<keyword evidence="1" id="KW-0812">Transmembrane</keyword>
<feature type="transmembrane region" description="Helical" evidence="1">
    <location>
        <begin position="28"/>
        <end position="49"/>
    </location>
</feature>
<accession>A0A1W0B3K7</accession>
<organism evidence="2 3">
    <name type="scientific">Nocardia donostiensis</name>
    <dbReference type="NCBI Taxonomy" id="1538463"/>
    <lineage>
        <taxon>Bacteria</taxon>
        <taxon>Bacillati</taxon>
        <taxon>Actinomycetota</taxon>
        <taxon>Actinomycetes</taxon>
        <taxon>Mycobacteriales</taxon>
        <taxon>Nocardiaceae</taxon>
        <taxon>Nocardia</taxon>
    </lineage>
</organism>
<evidence type="ECO:0000313" key="3">
    <source>
        <dbReference type="Proteomes" id="UP000188836"/>
    </source>
</evidence>
<feature type="transmembrane region" description="Helical" evidence="1">
    <location>
        <begin position="204"/>
        <end position="224"/>
    </location>
</feature>
<dbReference type="EMBL" id="MUMY01000001">
    <property type="protein sequence ID" value="ONM50695.1"/>
    <property type="molecule type" value="Genomic_DNA"/>
</dbReference>
<dbReference type="RefSeq" id="WP_077114676.1">
    <property type="nucleotide sequence ID" value="NZ_LOKT01000001.1"/>
</dbReference>
<feature type="transmembrane region" description="Helical" evidence="1">
    <location>
        <begin position="61"/>
        <end position="83"/>
    </location>
</feature>
<keyword evidence="1" id="KW-0472">Membrane</keyword>
<feature type="transmembrane region" description="Helical" evidence="1">
    <location>
        <begin position="144"/>
        <end position="165"/>
    </location>
</feature>
<sequence>MIDIVPAELLPAVDSEYRKAATLRSTRVLGAMLIAIAIVAGSVTAILAGPLDPEGQPVTGAATIGLYLALTIVILTVGAFGAASAGSEYRYDTLAVTALFIPDRNQLIAAKLLVTAGAALAAAAAAEIAALTCLFLFGRDKFEVTGYLFAALGGGLFAAVCWALIGTGIGLWLRSPSFGIATVLGWIFVIEPLIWLVVDGIGRTGLATLLPVSATISTIAVGSFPDSDLLAPAPAAVVVLLLWAIGSSALGWWAVRNTEL</sequence>
<dbReference type="AlphaFoldDB" id="A0A1W0B3K7"/>
<reference evidence="2 3" key="1">
    <citation type="journal article" date="2016" name="Antonie Van Leeuwenhoek">
        <title>Nocardia donostiensis sp. nov., isolated from human respiratory specimens.</title>
        <authorList>
            <person name="Ercibengoa M."/>
            <person name="Bell M."/>
            <person name="Marimon J.M."/>
            <person name="Humrighouse B."/>
            <person name="Klenk H.P."/>
            <person name="Potter G."/>
            <person name="Perez-Trallero E."/>
        </authorList>
    </citation>
    <scope>NUCLEOTIDE SEQUENCE [LARGE SCALE GENOMIC DNA]</scope>
    <source>
        <strain evidence="2 3">X1655</strain>
    </source>
</reference>
<feature type="transmembrane region" description="Helical" evidence="1">
    <location>
        <begin position="177"/>
        <end position="198"/>
    </location>
</feature>
<dbReference type="OrthoDB" id="4551971at2"/>
<evidence type="ECO:0000256" key="1">
    <source>
        <dbReference type="SAM" id="Phobius"/>
    </source>
</evidence>
<dbReference type="Proteomes" id="UP000188836">
    <property type="component" value="Unassembled WGS sequence"/>
</dbReference>
<keyword evidence="1" id="KW-1133">Transmembrane helix</keyword>
<feature type="transmembrane region" description="Helical" evidence="1">
    <location>
        <begin position="236"/>
        <end position="255"/>
    </location>
</feature>
<protein>
    <submittedName>
        <fullName evidence="2">ABC transporter permease</fullName>
    </submittedName>
</protein>
<evidence type="ECO:0000313" key="2">
    <source>
        <dbReference type="EMBL" id="ONM50695.1"/>
    </source>
</evidence>
<comment type="caution">
    <text evidence="2">The sequence shown here is derived from an EMBL/GenBank/DDBJ whole genome shotgun (WGS) entry which is preliminary data.</text>
</comment>
<keyword evidence="3" id="KW-1185">Reference proteome</keyword>
<name>A0A1W0B3K7_9NOCA</name>
<dbReference type="STRING" id="1538463.B0T36_00085"/>
<proteinExistence type="predicted"/>